<name>A0ACB7F119_NIBAL</name>
<comment type="caution">
    <text evidence="1">The sequence shown here is derived from an EMBL/GenBank/DDBJ whole genome shotgun (WGS) entry which is preliminary data.</text>
</comment>
<accession>A0ACB7F119</accession>
<dbReference type="EMBL" id="CM024807">
    <property type="protein sequence ID" value="KAG8008165.1"/>
    <property type="molecule type" value="Genomic_DNA"/>
</dbReference>
<sequence length="114" mass="12380">MDLEPALGVPVLVFVSSLSFHGNRDDRSVKHREVEVQSAEREVDSTSNNRKTTRGPGPSPSPSPGPEPIEDGGQLVEDSTPSSVWEEAQQTDGGSEVESEQPQEEHHLLDATQH</sequence>
<evidence type="ECO:0000313" key="1">
    <source>
        <dbReference type="EMBL" id="KAG8008165.1"/>
    </source>
</evidence>
<keyword evidence="2" id="KW-1185">Reference proteome</keyword>
<gene>
    <name evidence="1" type="ORF">GBF38_019206</name>
</gene>
<dbReference type="Proteomes" id="UP000805704">
    <property type="component" value="Chromosome 19"/>
</dbReference>
<evidence type="ECO:0000313" key="2">
    <source>
        <dbReference type="Proteomes" id="UP000805704"/>
    </source>
</evidence>
<reference evidence="1" key="1">
    <citation type="submission" date="2020-04" db="EMBL/GenBank/DDBJ databases">
        <title>A chromosome-scale assembly and high-density genetic map of the yellow drum (Nibea albiflora) genome.</title>
        <authorList>
            <person name="Xu D."/>
            <person name="Zhang W."/>
            <person name="Chen R."/>
            <person name="Tan P."/>
            <person name="Wang L."/>
            <person name="Song H."/>
            <person name="Tian L."/>
            <person name="Zhu Q."/>
            <person name="Wang B."/>
        </authorList>
    </citation>
    <scope>NUCLEOTIDE SEQUENCE</scope>
    <source>
        <strain evidence="1">ZJHYS-2018</strain>
    </source>
</reference>
<proteinExistence type="predicted"/>
<protein>
    <submittedName>
        <fullName evidence="1">Uncharacterized protein</fullName>
    </submittedName>
</protein>
<organism evidence="1 2">
    <name type="scientific">Nibea albiflora</name>
    <name type="common">Yellow drum</name>
    <name type="synonym">Corvina albiflora</name>
    <dbReference type="NCBI Taxonomy" id="240163"/>
    <lineage>
        <taxon>Eukaryota</taxon>
        <taxon>Metazoa</taxon>
        <taxon>Chordata</taxon>
        <taxon>Craniata</taxon>
        <taxon>Vertebrata</taxon>
        <taxon>Euteleostomi</taxon>
        <taxon>Actinopterygii</taxon>
        <taxon>Neopterygii</taxon>
        <taxon>Teleostei</taxon>
        <taxon>Neoteleostei</taxon>
        <taxon>Acanthomorphata</taxon>
        <taxon>Eupercaria</taxon>
        <taxon>Sciaenidae</taxon>
        <taxon>Nibea</taxon>
    </lineage>
</organism>